<name>A0ABR2JAR0_9PEZI</name>
<feature type="compositionally biased region" description="Low complexity" evidence="1">
    <location>
        <begin position="705"/>
        <end position="715"/>
    </location>
</feature>
<feature type="region of interest" description="Disordered" evidence="1">
    <location>
        <begin position="705"/>
        <end position="724"/>
    </location>
</feature>
<proteinExistence type="predicted"/>
<sequence length="1072" mass="115370">MAETSETSDTAKASASAVLTSNTTPVNPSADSEQPPFSPLTTTTNTTASATSPTPSSDAPNNRNNYHDHRQSHNPSKLPAFRFTDLKKESLGHPSLLHGIPSPVTPGDTETETQIQSTSNAFDRVQDSPSVTTPVSPEQSPASPDADPEDFQIPTFQTTSTNSTVQGQGATTTIDARHKHLPDPVSSTQPEPDSANADQLNTIITSQPSTPSDIKSPLTNTTTSTETVVASRPQKRRAPVSTSALESVSSSRQALGAHQRFNSAEGSRSAVGEVSQGWAQGQRELILPKTVQKTSTSEDRRTSVTRRPPVSYKPPASAVKAAKAAKAANPPAGISTSIPPIRSFRSSGSRKSFSIDMNFTSPRYDDARGGDSNHRDRTLRALEGRHDDDTVRWAPQQSTEADDDSGDVFLKMAREEPESNAVSRVVKSHRRPLSAAIPSYIPLSPPQFSRRMSDQESSRNRSYGLDQMMERAASPKRILTYRQDQSSADTKSRVSGATSRPPLTPRTIPTQDLVSETGSSYGRRRQSVAESAAGAPSRITSLKQQPAPSSYSSGRAYNSSPLVSQKQEAQPGDIQTESSTSTAAPSTVWDELDELKSRIHRLELTGKIPPTSGAAMSRASDDRPPTATTNATTMSASPKRGSTNGAQQNDASSNVSTSQREGHPLLQSALGKSKPFLALDVFSALETAATDALALSTMIGAAGQPGPLSSGTSATGAGGPVTNRQLRRKADSICRSLTELCLALSEGQAQSKQQPQQPTTTPPAEPETPSSPTIRFTGMASPAVPKFTGVAAQRRPNAAINDRSPHSLVTSPRAMSRLEERRNSIMQASNMSSPSRYSSNLPPTPNEASGRRTSLLVPRTRRAVTEEPEEQAAGRKSTLLRTRRAGTEEPEEAPIRSTSLLRTRRNVEYEDESPRMRAPSRAITEVAVTRNGREYSGREYRSSVPLPSIETNFSPNVPMSSTEMSPSVSSALPRKRLTPSTLNTRLMQPSTTSGLTTRRYVNNERVTPERERGERETNSVVDKLADDRGQQRPYSLGPISQVGRARSLHTRSRTRDSVMANSPTTTQNGGFR</sequence>
<feature type="compositionally biased region" description="Basic and acidic residues" evidence="1">
    <location>
        <begin position="1006"/>
        <end position="1030"/>
    </location>
</feature>
<feature type="compositionally biased region" description="Low complexity" evidence="1">
    <location>
        <begin position="342"/>
        <end position="354"/>
    </location>
</feature>
<feature type="compositionally biased region" description="Basic and acidic residues" evidence="1">
    <location>
        <begin position="363"/>
        <end position="389"/>
    </location>
</feature>
<keyword evidence="3" id="KW-1185">Reference proteome</keyword>
<feature type="compositionally biased region" description="Polar residues" evidence="1">
    <location>
        <begin position="112"/>
        <end position="142"/>
    </location>
</feature>
<protein>
    <recommendedName>
        <fullName evidence="4">LPXTG-motif cell wall anchor domain protein</fullName>
    </recommendedName>
</protein>
<feature type="region of interest" description="Disordered" evidence="1">
    <location>
        <begin position="827"/>
        <end position="918"/>
    </location>
</feature>
<feature type="compositionally biased region" description="Low complexity" evidence="1">
    <location>
        <begin position="313"/>
        <end position="332"/>
    </location>
</feature>
<feature type="compositionally biased region" description="Polar residues" evidence="1">
    <location>
        <begin position="1059"/>
        <end position="1072"/>
    </location>
</feature>
<feature type="region of interest" description="Disordered" evidence="1">
    <location>
        <begin position="1"/>
        <end position="389"/>
    </location>
</feature>
<dbReference type="EMBL" id="JAPCWZ010000003">
    <property type="protein sequence ID" value="KAK8874876.1"/>
    <property type="molecule type" value="Genomic_DNA"/>
</dbReference>
<feature type="compositionally biased region" description="Polar residues" evidence="1">
    <location>
        <begin position="507"/>
        <end position="520"/>
    </location>
</feature>
<feature type="compositionally biased region" description="Low complexity" evidence="1">
    <location>
        <begin position="829"/>
        <end position="839"/>
    </location>
</feature>
<feature type="compositionally biased region" description="Polar residues" evidence="1">
    <location>
        <begin position="154"/>
        <end position="174"/>
    </location>
</feature>
<feature type="compositionally biased region" description="Polar residues" evidence="1">
    <location>
        <begin position="1"/>
        <end position="32"/>
    </location>
</feature>
<feature type="compositionally biased region" description="Low complexity" evidence="1">
    <location>
        <begin position="241"/>
        <end position="251"/>
    </location>
</feature>
<feature type="region of interest" description="Disordered" evidence="1">
    <location>
        <begin position="603"/>
        <end position="662"/>
    </location>
</feature>
<feature type="compositionally biased region" description="Polar residues" evidence="1">
    <location>
        <begin position="482"/>
        <end position="498"/>
    </location>
</feature>
<feature type="region of interest" description="Disordered" evidence="1">
    <location>
        <begin position="442"/>
        <end position="588"/>
    </location>
</feature>
<feature type="compositionally biased region" description="Low complexity" evidence="1">
    <location>
        <begin position="549"/>
        <end position="560"/>
    </location>
</feature>
<gene>
    <name evidence="2" type="ORF">PGQ11_005390</name>
</gene>
<evidence type="ECO:0000313" key="3">
    <source>
        <dbReference type="Proteomes" id="UP001390339"/>
    </source>
</evidence>
<evidence type="ECO:0008006" key="4">
    <source>
        <dbReference type="Google" id="ProtNLM"/>
    </source>
</evidence>
<feature type="compositionally biased region" description="Polar residues" evidence="1">
    <location>
        <begin position="640"/>
        <end position="659"/>
    </location>
</feature>
<comment type="caution">
    <text evidence="2">The sequence shown here is derived from an EMBL/GenBank/DDBJ whole genome shotgun (WGS) entry which is preliminary data.</text>
</comment>
<feature type="region of interest" description="Disordered" evidence="1">
    <location>
        <begin position="746"/>
        <end position="779"/>
    </location>
</feature>
<organism evidence="2 3">
    <name type="scientific">Apiospora arundinis</name>
    <dbReference type="NCBI Taxonomy" id="335852"/>
    <lineage>
        <taxon>Eukaryota</taxon>
        <taxon>Fungi</taxon>
        <taxon>Dikarya</taxon>
        <taxon>Ascomycota</taxon>
        <taxon>Pezizomycotina</taxon>
        <taxon>Sordariomycetes</taxon>
        <taxon>Xylariomycetidae</taxon>
        <taxon>Amphisphaeriales</taxon>
        <taxon>Apiosporaceae</taxon>
        <taxon>Apiospora</taxon>
    </lineage>
</organism>
<reference evidence="2 3" key="1">
    <citation type="journal article" date="2024" name="IMA Fungus">
        <title>Apiospora arundinis, a panoply of carbohydrate-active enzymes and secondary metabolites.</title>
        <authorList>
            <person name="Sorensen T."/>
            <person name="Petersen C."/>
            <person name="Muurmann A.T."/>
            <person name="Christiansen J.V."/>
            <person name="Brundto M.L."/>
            <person name="Overgaard C.K."/>
            <person name="Boysen A.T."/>
            <person name="Wollenberg R.D."/>
            <person name="Larsen T.O."/>
            <person name="Sorensen J.L."/>
            <person name="Nielsen K.L."/>
            <person name="Sondergaard T.E."/>
        </authorList>
    </citation>
    <scope>NUCLEOTIDE SEQUENCE [LARGE SCALE GENOMIC DNA]</scope>
    <source>
        <strain evidence="2 3">AAU 773</strain>
    </source>
</reference>
<feature type="compositionally biased region" description="Polar residues" evidence="1">
    <location>
        <begin position="538"/>
        <end position="548"/>
    </location>
</feature>
<feature type="region of interest" description="Disordered" evidence="1">
    <location>
        <begin position="988"/>
        <end position="1072"/>
    </location>
</feature>
<feature type="compositionally biased region" description="Basic and acidic residues" evidence="1">
    <location>
        <begin position="905"/>
        <end position="915"/>
    </location>
</feature>
<evidence type="ECO:0000256" key="1">
    <source>
        <dbReference type="SAM" id="MobiDB-lite"/>
    </source>
</evidence>
<evidence type="ECO:0000313" key="2">
    <source>
        <dbReference type="EMBL" id="KAK8874876.1"/>
    </source>
</evidence>
<accession>A0ABR2JAR0</accession>
<feature type="compositionally biased region" description="Low complexity" evidence="1">
    <location>
        <begin position="576"/>
        <end position="587"/>
    </location>
</feature>
<feature type="compositionally biased region" description="Low complexity" evidence="1">
    <location>
        <begin position="748"/>
        <end position="759"/>
    </location>
</feature>
<feature type="compositionally biased region" description="Polar residues" evidence="1">
    <location>
        <begin position="988"/>
        <end position="1000"/>
    </location>
</feature>
<dbReference type="Proteomes" id="UP001390339">
    <property type="component" value="Unassembled WGS sequence"/>
</dbReference>
<feature type="compositionally biased region" description="Polar residues" evidence="1">
    <location>
        <begin position="185"/>
        <end position="213"/>
    </location>
</feature>
<feature type="compositionally biased region" description="Low complexity" evidence="1">
    <location>
        <begin position="39"/>
        <end position="62"/>
    </location>
</feature>
<feature type="compositionally biased region" description="Low complexity" evidence="1">
    <location>
        <begin position="625"/>
        <end position="638"/>
    </location>
</feature>